<evidence type="ECO:0000313" key="4">
    <source>
        <dbReference type="Proteomes" id="UP001378956"/>
    </source>
</evidence>
<dbReference type="Gene3D" id="3.30.530.20">
    <property type="match status" value="1"/>
</dbReference>
<feature type="domain" description="Activator of Hsp90 ATPase homologue 1/2-like C-terminal" evidence="2">
    <location>
        <begin position="17"/>
        <end position="144"/>
    </location>
</feature>
<comment type="similarity">
    <text evidence="1">Belongs to the AHA1 family.</text>
</comment>
<keyword evidence="4" id="KW-1185">Reference proteome</keyword>
<dbReference type="InterPro" id="IPR013538">
    <property type="entry name" value="ASHA1/2-like_C"/>
</dbReference>
<organism evidence="3 4">
    <name type="scientific">Pedobacter panaciterrae</name>
    <dbReference type="NCBI Taxonomy" id="363849"/>
    <lineage>
        <taxon>Bacteria</taxon>
        <taxon>Pseudomonadati</taxon>
        <taxon>Bacteroidota</taxon>
        <taxon>Sphingobacteriia</taxon>
        <taxon>Sphingobacteriales</taxon>
        <taxon>Sphingobacteriaceae</taxon>
        <taxon>Pedobacter</taxon>
    </lineage>
</organism>
<evidence type="ECO:0000313" key="3">
    <source>
        <dbReference type="EMBL" id="MEJ2902399.1"/>
    </source>
</evidence>
<protein>
    <submittedName>
        <fullName evidence="3">SRPBCC domain-containing protein</fullName>
    </submittedName>
</protein>
<dbReference type="RefSeq" id="WP_172662770.1">
    <property type="nucleotide sequence ID" value="NZ_JABMKW010000020.1"/>
</dbReference>
<sequence length="164" mass="19183">MKNFDWTSFTIRILVRASLSDIYNAWTRSSEIEKWFLKEAIFTNTDGTKIGKEESIREGYNYEWLWYLYDDRATGKITEANGSDFIQFTFEGECLVDVKLSVQKNYVLVELTQKNIPTDENSMRNIRLGCHNGWSFYLVNLKSIYEGGIDLRGKDPDFKPMLNT</sequence>
<comment type="caution">
    <text evidence="3">The sequence shown here is derived from an EMBL/GenBank/DDBJ whole genome shotgun (WGS) entry which is preliminary data.</text>
</comment>
<dbReference type="InterPro" id="IPR023393">
    <property type="entry name" value="START-like_dom_sf"/>
</dbReference>
<dbReference type="Proteomes" id="UP001378956">
    <property type="component" value="Unassembled WGS sequence"/>
</dbReference>
<reference evidence="3 4" key="1">
    <citation type="submission" date="2024-03" db="EMBL/GenBank/DDBJ databases">
        <title>Sequence of Lycoming College Course Isolates.</title>
        <authorList>
            <person name="Plotts O."/>
            <person name="Newman J."/>
        </authorList>
    </citation>
    <scope>NUCLEOTIDE SEQUENCE [LARGE SCALE GENOMIC DNA]</scope>
    <source>
        <strain evidence="3 4">CJB-3</strain>
    </source>
</reference>
<name>A0ABU8NJH3_9SPHI</name>
<dbReference type="EMBL" id="JBBEUB010000002">
    <property type="protein sequence ID" value="MEJ2902399.1"/>
    <property type="molecule type" value="Genomic_DNA"/>
</dbReference>
<dbReference type="SUPFAM" id="SSF55961">
    <property type="entry name" value="Bet v1-like"/>
    <property type="match status" value="1"/>
</dbReference>
<evidence type="ECO:0000256" key="1">
    <source>
        <dbReference type="ARBA" id="ARBA00006817"/>
    </source>
</evidence>
<dbReference type="Pfam" id="PF08327">
    <property type="entry name" value="AHSA1"/>
    <property type="match status" value="1"/>
</dbReference>
<dbReference type="CDD" id="cd07814">
    <property type="entry name" value="SRPBCC_CalC_Aha1-like"/>
    <property type="match status" value="1"/>
</dbReference>
<accession>A0ABU8NJH3</accession>
<evidence type="ECO:0000259" key="2">
    <source>
        <dbReference type="Pfam" id="PF08327"/>
    </source>
</evidence>
<gene>
    <name evidence="3" type="ORF">WAE58_08175</name>
</gene>
<proteinExistence type="inferred from homology"/>